<feature type="domain" description="Cobalamin-independent methionine synthase MetE C-terminal/archaeal" evidence="1">
    <location>
        <begin position="12"/>
        <end position="340"/>
    </location>
</feature>
<protein>
    <recommendedName>
        <fullName evidence="1">Cobalamin-independent methionine synthase MetE C-terminal/archaeal domain-containing protein</fullName>
    </recommendedName>
</protein>
<sequence length="375" mass="43044">MARSQKNWIIIPTELIGSLPRAAELVEAQRAHKYGELSTNRLTFLQEKDIRHVLRDLARTGSLQLTDGELTKPSFLNYPIYDLAQYNYSFDGKNITTITYADGHRRCLPQLIKSPFRYSTFAVKYLRAAQKYTLRPLKQAVAAPSVLSLVYNGETIKNYSREQFLNDLIDEAEKDVRQCLEAGADKVQLDFAKARLSLKMDPSGNLLKEFIDINNRMLDRFNEEERKKLGVHVCSGNDRGSTHSADVDCSRILNELFQLKLNNFYLQMTTELDPDSILSLIGKLIKPHHRVFIGVINPRDLHVETSEIVRDRVLTAAKYIPIEQLGTTDDCGFSPYNDNELITREKCYEKIRARVEGTKLAEEILNLSMQKIRWI</sequence>
<gene>
    <name evidence="3" type="ORF">JXQ802_LOCUS39935</name>
    <name evidence="2" type="ORF">PYM288_LOCUS25541</name>
</gene>
<keyword evidence="4" id="KW-1185">Reference proteome</keyword>
<dbReference type="AlphaFoldDB" id="A0A815SJN8"/>
<name>A0A815SJN8_9BILA</name>
<dbReference type="GO" id="GO:0003871">
    <property type="term" value="F:5-methyltetrahydropteroyltriglutamate-homocysteine S-methyltransferase activity"/>
    <property type="evidence" value="ECO:0007669"/>
    <property type="project" value="InterPro"/>
</dbReference>
<dbReference type="EMBL" id="CAJNOH010001410">
    <property type="protein sequence ID" value="CAF1214312.1"/>
    <property type="molecule type" value="Genomic_DNA"/>
</dbReference>
<dbReference type="GO" id="GO:0009086">
    <property type="term" value="P:methionine biosynthetic process"/>
    <property type="evidence" value="ECO:0007669"/>
    <property type="project" value="InterPro"/>
</dbReference>
<dbReference type="Proteomes" id="UP000663854">
    <property type="component" value="Unassembled WGS sequence"/>
</dbReference>
<dbReference type="PANTHER" id="PTHR43844">
    <property type="entry name" value="METHIONINE SYNTHASE"/>
    <property type="match status" value="1"/>
</dbReference>
<evidence type="ECO:0000313" key="2">
    <source>
        <dbReference type="EMBL" id="CAF1214312.1"/>
    </source>
</evidence>
<proteinExistence type="predicted"/>
<accession>A0A815SJN8</accession>
<comment type="caution">
    <text evidence="3">The sequence shown here is derived from an EMBL/GenBank/DDBJ whole genome shotgun (WGS) entry which is preliminary data.</text>
</comment>
<reference evidence="3" key="1">
    <citation type="submission" date="2021-02" db="EMBL/GenBank/DDBJ databases">
        <authorList>
            <person name="Nowell W R."/>
        </authorList>
    </citation>
    <scope>NUCLEOTIDE SEQUENCE</scope>
</reference>
<dbReference type="Proteomes" id="UP000663870">
    <property type="component" value="Unassembled WGS sequence"/>
</dbReference>
<evidence type="ECO:0000313" key="4">
    <source>
        <dbReference type="Proteomes" id="UP000663870"/>
    </source>
</evidence>
<dbReference type="EMBL" id="CAJNOL010002360">
    <property type="protein sequence ID" value="CAF1492301.1"/>
    <property type="molecule type" value="Genomic_DNA"/>
</dbReference>
<evidence type="ECO:0000313" key="3">
    <source>
        <dbReference type="EMBL" id="CAF1492301.1"/>
    </source>
</evidence>
<organism evidence="3 4">
    <name type="scientific">Rotaria sordida</name>
    <dbReference type="NCBI Taxonomy" id="392033"/>
    <lineage>
        <taxon>Eukaryota</taxon>
        <taxon>Metazoa</taxon>
        <taxon>Spiralia</taxon>
        <taxon>Gnathifera</taxon>
        <taxon>Rotifera</taxon>
        <taxon>Eurotatoria</taxon>
        <taxon>Bdelloidea</taxon>
        <taxon>Philodinida</taxon>
        <taxon>Philodinidae</taxon>
        <taxon>Rotaria</taxon>
    </lineage>
</organism>
<dbReference type="Pfam" id="PF01717">
    <property type="entry name" value="Meth_synt_2"/>
    <property type="match status" value="1"/>
</dbReference>
<dbReference type="InterPro" id="IPR002629">
    <property type="entry name" value="Met_Synth_C/arc"/>
</dbReference>
<evidence type="ECO:0000259" key="1">
    <source>
        <dbReference type="Pfam" id="PF01717"/>
    </source>
</evidence>
<dbReference type="Gene3D" id="3.20.20.210">
    <property type="match status" value="1"/>
</dbReference>
<dbReference type="GO" id="GO:0008270">
    <property type="term" value="F:zinc ion binding"/>
    <property type="evidence" value="ECO:0007669"/>
    <property type="project" value="InterPro"/>
</dbReference>
<dbReference type="InterPro" id="IPR038071">
    <property type="entry name" value="UROD/MetE-like_sf"/>
</dbReference>
<dbReference type="PANTHER" id="PTHR43844:SF2">
    <property type="entry name" value="SYNTHASE, VITAMIN-B12 INDEPENDENT, PUTATIVE (AFU_ORTHOLOGUE AFUA_3G12060)-RELATED"/>
    <property type="match status" value="1"/>
</dbReference>
<dbReference type="SUPFAM" id="SSF51726">
    <property type="entry name" value="UROD/MetE-like"/>
    <property type="match status" value="1"/>
</dbReference>